<comment type="similarity">
    <text evidence="7">Belongs to the binding-protein-dependent transport system permease family.</text>
</comment>
<evidence type="ECO:0000256" key="1">
    <source>
        <dbReference type="ARBA" id="ARBA00004651"/>
    </source>
</evidence>
<dbReference type="Gene3D" id="1.10.3720.10">
    <property type="entry name" value="MetI-like"/>
    <property type="match status" value="1"/>
</dbReference>
<sequence>MFSLYVLRRLALLLPTFFIVLSLNFFLLQLLPGGPVESALATLKGIESSASELFEGIEETDDYQEIDEQLEAKIAKEYGFDKPVFQRYKETLLRYAAFDLGKSYFSGLSVSELIISKLPVSLSLGFWTLLLTYLIAIPLGIAKATSKGGMLDSISSLFLFIAYAIPTFIIAIVFMMLFAGGGFLALFPLRGLASPDYETLSGLGKFFDYFWHLFLPVLACVASGLASLTVLTRNSVVDQFSQQYVETAVCMGEDRYQVVLRHILPNSLLIIIARLPSDLLSIFIGGTLLVEIVFSLDGVALLGFEALLQRDYPVVLGILYCYILLGLVLNLIGDLLYRLIDPRVNFSEVSA</sequence>
<evidence type="ECO:0000256" key="3">
    <source>
        <dbReference type="ARBA" id="ARBA00022475"/>
    </source>
</evidence>
<evidence type="ECO:0000313" key="10">
    <source>
        <dbReference type="Proteomes" id="UP001366060"/>
    </source>
</evidence>
<feature type="domain" description="ABC transmembrane type-1" evidence="8">
    <location>
        <begin position="118"/>
        <end position="333"/>
    </location>
</feature>
<evidence type="ECO:0000256" key="5">
    <source>
        <dbReference type="ARBA" id="ARBA00022989"/>
    </source>
</evidence>
<reference evidence="9 10" key="1">
    <citation type="submission" date="2024-02" db="EMBL/GenBank/DDBJ databases">
        <title>Bacteria isolated from the canopy kelp, Nereocystis luetkeana.</title>
        <authorList>
            <person name="Pfister C.A."/>
            <person name="Younker I.T."/>
            <person name="Light S.H."/>
        </authorList>
    </citation>
    <scope>NUCLEOTIDE SEQUENCE [LARGE SCALE GENOMIC DNA]</scope>
    <source>
        <strain evidence="9 10">TI.2.07</strain>
    </source>
</reference>
<comment type="caution">
    <text evidence="9">The sequence shown here is derived from an EMBL/GenBank/DDBJ whole genome shotgun (WGS) entry which is preliminary data.</text>
</comment>
<dbReference type="CDD" id="cd06261">
    <property type="entry name" value="TM_PBP2"/>
    <property type="match status" value="1"/>
</dbReference>
<feature type="transmembrane region" description="Helical" evidence="7">
    <location>
        <begin position="209"/>
        <end position="231"/>
    </location>
</feature>
<dbReference type="InterPro" id="IPR035906">
    <property type="entry name" value="MetI-like_sf"/>
</dbReference>
<evidence type="ECO:0000256" key="2">
    <source>
        <dbReference type="ARBA" id="ARBA00022448"/>
    </source>
</evidence>
<evidence type="ECO:0000313" key="9">
    <source>
        <dbReference type="EMBL" id="MEL0660634.1"/>
    </source>
</evidence>
<feature type="transmembrane region" description="Helical" evidence="7">
    <location>
        <begin position="124"/>
        <end position="145"/>
    </location>
</feature>
<dbReference type="InterPro" id="IPR000515">
    <property type="entry name" value="MetI-like"/>
</dbReference>
<feature type="transmembrane region" description="Helical" evidence="7">
    <location>
        <begin position="12"/>
        <end position="31"/>
    </location>
</feature>
<dbReference type="SUPFAM" id="SSF161098">
    <property type="entry name" value="MetI-like"/>
    <property type="match status" value="1"/>
</dbReference>
<dbReference type="PANTHER" id="PTHR30465:SF66">
    <property type="entry name" value="INNER MEMBRANE ABC TRANSPORTER PERMEASE PROTEIN YEJB"/>
    <property type="match status" value="1"/>
</dbReference>
<feature type="transmembrane region" description="Helical" evidence="7">
    <location>
        <begin position="279"/>
        <end position="302"/>
    </location>
</feature>
<dbReference type="EMBL" id="JBAKBA010000049">
    <property type="protein sequence ID" value="MEL0660634.1"/>
    <property type="molecule type" value="Genomic_DNA"/>
</dbReference>
<feature type="transmembrane region" description="Helical" evidence="7">
    <location>
        <begin position="157"/>
        <end position="189"/>
    </location>
</feature>
<keyword evidence="5 7" id="KW-1133">Transmembrane helix</keyword>
<name>A0ABU9HFF0_9GAMM</name>
<gene>
    <name evidence="9" type="ORF">V6255_15970</name>
</gene>
<dbReference type="Proteomes" id="UP001366060">
    <property type="component" value="Unassembled WGS sequence"/>
</dbReference>
<keyword evidence="2 7" id="KW-0813">Transport</keyword>
<keyword evidence="6 7" id="KW-0472">Membrane</keyword>
<dbReference type="Pfam" id="PF00528">
    <property type="entry name" value="BPD_transp_1"/>
    <property type="match status" value="1"/>
</dbReference>
<evidence type="ECO:0000256" key="4">
    <source>
        <dbReference type="ARBA" id="ARBA00022692"/>
    </source>
</evidence>
<accession>A0ABU9HFF0</accession>
<dbReference type="PROSITE" id="PS50928">
    <property type="entry name" value="ABC_TM1"/>
    <property type="match status" value="1"/>
</dbReference>
<comment type="subcellular location">
    <subcellularLocation>
        <location evidence="1 7">Cell membrane</location>
        <topology evidence="1 7">Multi-pass membrane protein</topology>
    </subcellularLocation>
</comment>
<keyword evidence="4 7" id="KW-0812">Transmembrane</keyword>
<proteinExistence type="inferred from homology"/>
<protein>
    <submittedName>
        <fullName evidence="9">ABC transporter permease subunit</fullName>
    </submittedName>
</protein>
<evidence type="ECO:0000259" key="8">
    <source>
        <dbReference type="PROSITE" id="PS50928"/>
    </source>
</evidence>
<organism evidence="9 10">
    <name type="scientific">Psychromonas arctica</name>
    <dbReference type="NCBI Taxonomy" id="168275"/>
    <lineage>
        <taxon>Bacteria</taxon>
        <taxon>Pseudomonadati</taxon>
        <taxon>Pseudomonadota</taxon>
        <taxon>Gammaproteobacteria</taxon>
        <taxon>Alteromonadales</taxon>
        <taxon>Psychromonadaceae</taxon>
        <taxon>Psychromonas</taxon>
    </lineage>
</organism>
<keyword evidence="3" id="KW-1003">Cell membrane</keyword>
<dbReference type="PANTHER" id="PTHR30465">
    <property type="entry name" value="INNER MEMBRANE ABC TRANSPORTER"/>
    <property type="match status" value="1"/>
</dbReference>
<evidence type="ECO:0000256" key="6">
    <source>
        <dbReference type="ARBA" id="ARBA00023136"/>
    </source>
</evidence>
<evidence type="ECO:0000256" key="7">
    <source>
        <dbReference type="RuleBase" id="RU363032"/>
    </source>
</evidence>
<feature type="transmembrane region" description="Helical" evidence="7">
    <location>
        <begin position="314"/>
        <end position="337"/>
    </location>
</feature>
<dbReference type="RefSeq" id="WP_341629045.1">
    <property type="nucleotide sequence ID" value="NZ_JBAKBA010000049.1"/>
</dbReference>
<keyword evidence="10" id="KW-1185">Reference proteome</keyword>